<dbReference type="PROSITE" id="PS50950">
    <property type="entry name" value="ZF_THAP"/>
    <property type="match status" value="1"/>
</dbReference>
<sequence length="155" mass="18301">MGGCRCTYRSCGLKSDGVTHMFHYPVFDKIRCHQWLVNAQRFDFLNLKVSQLKNRVVCEHHFRDDCFMNYMKDKLKCDAVPTEDGPYCKSEKVAKKEEAEEFPLVSEEIENDYLVRTEKRANYSVKYLDFLTSCDLSFLNTFNDNHNNTIMIQKK</sequence>
<organism evidence="7 8">
    <name type="scientific">Leptidea sinapis</name>
    <dbReference type="NCBI Taxonomy" id="189913"/>
    <lineage>
        <taxon>Eukaryota</taxon>
        <taxon>Metazoa</taxon>
        <taxon>Ecdysozoa</taxon>
        <taxon>Arthropoda</taxon>
        <taxon>Hexapoda</taxon>
        <taxon>Insecta</taxon>
        <taxon>Pterygota</taxon>
        <taxon>Neoptera</taxon>
        <taxon>Endopterygota</taxon>
        <taxon>Lepidoptera</taxon>
        <taxon>Glossata</taxon>
        <taxon>Ditrysia</taxon>
        <taxon>Papilionoidea</taxon>
        <taxon>Pieridae</taxon>
        <taxon>Dismorphiinae</taxon>
        <taxon>Leptidea</taxon>
    </lineage>
</organism>
<keyword evidence="1" id="KW-0479">Metal-binding</keyword>
<dbReference type="Pfam" id="PF05485">
    <property type="entry name" value="THAP"/>
    <property type="match status" value="1"/>
</dbReference>
<protein>
    <recommendedName>
        <fullName evidence="6">THAP-type domain-containing protein</fullName>
    </recommendedName>
</protein>
<dbReference type="GO" id="GO:0008270">
    <property type="term" value="F:zinc ion binding"/>
    <property type="evidence" value="ECO:0007669"/>
    <property type="project" value="UniProtKB-KW"/>
</dbReference>
<dbReference type="PANTHER" id="PTHR46600">
    <property type="entry name" value="THAP DOMAIN-CONTAINING"/>
    <property type="match status" value="1"/>
</dbReference>
<dbReference type="InterPro" id="IPR026516">
    <property type="entry name" value="THAP1/10"/>
</dbReference>
<evidence type="ECO:0000313" key="8">
    <source>
        <dbReference type="Proteomes" id="UP000324832"/>
    </source>
</evidence>
<keyword evidence="4 5" id="KW-0238">DNA-binding</keyword>
<evidence type="ECO:0000256" key="1">
    <source>
        <dbReference type="ARBA" id="ARBA00022723"/>
    </source>
</evidence>
<feature type="domain" description="THAP-type" evidence="6">
    <location>
        <begin position="1"/>
        <end position="84"/>
    </location>
</feature>
<dbReference type="Proteomes" id="UP000324832">
    <property type="component" value="Unassembled WGS sequence"/>
</dbReference>
<evidence type="ECO:0000256" key="4">
    <source>
        <dbReference type="ARBA" id="ARBA00023125"/>
    </source>
</evidence>
<dbReference type="PANTHER" id="PTHR46600:SF11">
    <property type="entry name" value="THAP DOMAIN-CONTAINING PROTEIN 10"/>
    <property type="match status" value="1"/>
</dbReference>
<proteinExistence type="predicted"/>
<feature type="non-terminal residue" evidence="7">
    <location>
        <position position="155"/>
    </location>
</feature>
<dbReference type="AlphaFoldDB" id="A0A5E4PNJ2"/>
<dbReference type="EMBL" id="FZQP02000005">
    <property type="protein sequence ID" value="VVC86621.1"/>
    <property type="molecule type" value="Genomic_DNA"/>
</dbReference>
<dbReference type="SMART" id="SM00980">
    <property type="entry name" value="THAP"/>
    <property type="match status" value="1"/>
</dbReference>
<dbReference type="SMART" id="SM00692">
    <property type="entry name" value="DM3"/>
    <property type="match status" value="1"/>
</dbReference>
<evidence type="ECO:0000259" key="6">
    <source>
        <dbReference type="PROSITE" id="PS50950"/>
    </source>
</evidence>
<dbReference type="SUPFAM" id="SSF57716">
    <property type="entry name" value="Glucocorticoid receptor-like (DNA-binding domain)"/>
    <property type="match status" value="1"/>
</dbReference>
<accession>A0A5E4PNJ2</accession>
<dbReference type="InterPro" id="IPR006612">
    <property type="entry name" value="THAP_Znf"/>
</dbReference>
<keyword evidence="3" id="KW-0862">Zinc</keyword>
<keyword evidence="8" id="KW-1185">Reference proteome</keyword>
<name>A0A5E4PNJ2_9NEOP</name>
<dbReference type="GO" id="GO:0043565">
    <property type="term" value="F:sequence-specific DNA binding"/>
    <property type="evidence" value="ECO:0007669"/>
    <property type="project" value="InterPro"/>
</dbReference>
<evidence type="ECO:0000313" key="7">
    <source>
        <dbReference type="EMBL" id="VVC86621.1"/>
    </source>
</evidence>
<evidence type="ECO:0000256" key="5">
    <source>
        <dbReference type="PROSITE-ProRule" id="PRU00309"/>
    </source>
</evidence>
<keyword evidence="2 5" id="KW-0863">Zinc-finger</keyword>
<gene>
    <name evidence="7" type="ORF">LSINAPIS_LOCUS410</name>
</gene>
<evidence type="ECO:0000256" key="2">
    <source>
        <dbReference type="ARBA" id="ARBA00022771"/>
    </source>
</evidence>
<evidence type="ECO:0000256" key="3">
    <source>
        <dbReference type="ARBA" id="ARBA00022833"/>
    </source>
</evidence>
<reference evidence="7 8" key="1">
    <citation type="submission" date="2017-07" db="EMBL/GenBank/DDBJ databases">
        <authorList>
            <person name="Talla V."/>
            <person name="Backstrom N."/>
        </authorList>
    </citation>
    <scope>NUCLEOTIDE SEQUENCE [LARGE SCALE GENOMIC DNA]</scope>
</reference>